<reference evidence="1" key="2">
    <citation type="journal article" date="2022" name="New Phytol.">
        <title>Evolutionary transition to the ectomycorrhizal habit in the genomes of a hyperdiverse lineage of mushroom-forming fungi.</title>
        <authorList>
            <person name="Looney B."/>
            <person name="Miyauchi S."/>
            <person name="Morin E."/>
            <person name="Drula E."/>
            <person name="Courty P.E."/>
            <person name="Kohler A."/>
            <person name="Kuo A."/>
            <person name="LaButti K."/>
            <person name="Pangilinan J."/>
            <person name="Lipzen A."/>
            <person name="Riley R."/>
            <person name="Andreopoulos W."/>
            <person name="He G."/>
            <person name="Johnson J."/>
            <person name="Nolan M."/>
            <person name="Tritt A."/>
            <person name="Barry K.W."/>
            <person name="Grigoriev I.V."/>
            <person name="Nagy L.G."/>
            <person name="Hibbett D."/>
            <person name="Henrissat B."/>
            <person name="Matheny P.B."/>
            <person name="Labbe J."/>
            <person name="Martin F.M."/>
        </authorList>
    </citation>
    <scope>NUCLEOTIDE SEQUENCE</scope>
    <source>
        <strain evidence="1">EC-137</strain>
    </source>
</reference>
<organism evidence="1 2">
    <name type="scientific">Vararia minispora EC-137</name>
    <dbReference type="NCBI Taxonomy" id="1314806"/>
    <lineage>
        <taxon>Eukaryota</taxon>
        <taxon>Fungi</taxon>
        <taxon>Dikarya</taxon>
        <taxon>Basidiomycota</taxon>
        <taxon>Agaricomycotina</taxon>
        <taxon>Agaricomycetes</taxon>
        <taxon>Russulales</taxon>
        <taxon>Lachnocladiaceae</taxon>
        <taxon>Vararia</taxon>
    </lineage>
</organism>
<gene>
    <name evidence="1" type="ORF">K488DRAFT_81694</name>
</gene>
<protein>
    <submittedName>
        <fullName evidence="1">Uncharacterized protein</fullName>
    </submittedName>
</protein>
<evidence type="ECO:0000313" key="2">
    <source>
        <dbReference type="Proteomes" id="UP000814128"/>
    </source>
</evidence>
<dbReference type="EMBL" id="MU273467">
    <property type="protein sequence ID" value="KAI0036953.1"/>
    <property type="molecule type" value="Genomic_DNA"/>
</dbReference>
<evidence type="ECO:0000313" key="1">
    <source>
        <dbReference type="EMBL" id="KAI0036953.1"/>
    </source>
</evidence>
<dbReference type="Proteomes" id="UP000814128">
    <property type="component" value="Unassembled WGS sequence"/>
</dbReference>
<comment type="caution">
    <text evidence="1">The sequence shown here is derived from an EMBL/GenBank/DDBJ whole genome shotgun (WGS) entry which is preliminary data.</text>
</comment>
<keyword evidence="2" id="KW-1185">Reference proteome</keyword>
<name>A0ACB8QZG8_9AGAM</name>
<sequence length="444" mass="46744">MQQAQHTSLLSTPPQVKQETPATDALSPPTPAGAGTPALGSAPSLPRYKGRASRTYVSKVPLSQADERIASQAFTRAIELLTADQAAAVSPDVDTAFSSVEDAVKRLLPYHIFQLPDKGSGKGKRKATEVELIREELAETRFAIECHRRKRKLDERLRQARLGAGRRKVYDDQAYYSETVLLEAEKSESSALNAELKTARVELDRLEREKRAATAPTKTTTTFQSSSISSSGSLPGTSSAGTGTTTPATSYQYQYRSYQYPYASTQSTNTYPSQYPYSYYAPSATANATATVTATSAASTPLSKAATPAPSSSSASSTTSVTTMPSMSMPRGPVPLQLPATVLPRLNALGIFPVPRATSAATPPPNAILVGTSAGGTTLHLEVNLAALQPPQMTGLAEVLTQITQQPSPAGVPPVQPYAQMGAPYVYTPSAGGVGSGKEAGKGT</sequence>
<proteinExistence type="predicted"/>
<reference evidence="1" key="1">
    <citation type="submission" date="2021-02" db="EMBL/GenBank/DDBJ databases">
        <authorList>
            <consortium name="DOE Joint Genome Institute"/>
            <person name="Ahrendt S."/>
            <person name="Looney B.P."/>
            <person name="Miyauchi S."/>
            <person name="Morin E."/>
            <person name="Drula E."/>
            <person name="Courty P.E."/>
            <person name="Chicoki N."/>
            <person name="Fauchery L."/>
            <person name="Kohler A."/>
            <person name="Kuo A."/>
            <person name="Labutti K."/>
            <person name="Pangilinan J."/>
            <person name="Lipzen A."/>
            <person name="Riley R."/>
            <person name="Andreopoulos W."/>
            <person name="He G."/>
            <person name="Johnson J."/>
            <person name="Barry K.W."/>
            <person name="Grigoriev I.V."/>
            <person name="Nagy L."/>
            <person name="Hibbett D."/>
            <person name="Henrissat B."/>
            <person name="Matheny P.B."/>
            <person name="Labbe J."/>
            <person name="Martin F."/>
        </authorList>
    </citation>
    <scope>NUCLEOTIDE SEQUENCE</scope>
    <source>
        <strain evidence="1">EC-137</strain>
    </source>
</reference>
<accession>A0ACB8QZG8</accession>